<proteinExistence type="inferred from homology"/>
<keyword evidence="3 8" id="KW-0472">Membrane</keyword>
<feature type="transmembrane region" description="Helical" evidence="8">
    <location>
        <begin position="274"/>
        <end position="292"/>
    </location>
</feature>
<keyword evidence="2" id="KW-0488">Methylation</keyword>
<dbReference type="Gene3D" id="3.30.450.50">
    <property type="entry name" value="Longin domain"/>
    <property type="match status" value="1"/>
</dbReference>
<comment type="subcellular location">
    <subcellularLocation>
        <location evidence="7">Endomembrane system</location>
        <topology evidence="7">Lipid-anchor</topology>
        <orientation evidence="7">Cytoplasmic side</orientation>
    </subcellularLocation>
</comment>
<reference evidence="10" key="1">
    <citation type="journal article" date="2012" name="Nat. Genet.">
        <title>Whole-genome sequence of Schistosoma haematobium.</title>
        <authorList>
            <person name="Young N.D."/>
            <person name="Jex A.R."/>
            <person name="Li B."/>
            <person name="Liu S."/>
            <person name="Yang L."/>
            <person name="Xiong Z."/>
            <person name="Li Y."/>
            <person name="Cantacessi C."/>
            <person name="Hall R.S."/>
            <person name="Xu X."/>
            <person name="Chen F."/>
            <person name="Wu X."/>
            <person name="Zerlotini A."/>
            <person name="Oliveira G."/>
            <person name="Hofmann A."/>
            <person name="Zhang G."/>
            <person name="Fang X."/>
            <person name="Kang Y."/>
            <person name="Campbell B.E."/>
            <person name="Loukas A."/>
            <person name="Ranganathan S."/>
            <person name="Rollinson D."/>
            <person name="Rinaldi G."/>
            <person name="Brindley P.J."/>
            <person name="Yang H."/>
            <person name="Wang J."/>
            <person name="Wang J."/>
            <person name="Gasser R.B."/>
        </authorList>
    </citation>
    <scope>NUCLEOTIDE SEQUENCE [LARGE SCALE GENOMIC DNA]</scope>
</reference>
<keyword evidence="5" id="KW-0449">Lipoprotein</keyword>
<name>A0A094ZHE4_SCHHA</name>
<feature type="domain" description="Longin" evidence="9">
    <location>
        <begin position="8"/>
        <end position="101"/>
    </location>
</feature>
<accession>A0A094ZHE4</accession>
<dbReference type="PANTHER" id="PTHR45806:SF1">
    <property type="entry name" value="SYNAPTOBREVIN HOMOLOG YKT6"/>
    <property type="match status" value="1"/>
</dbReference>
<evidence type="ECO:0000256" key="6">
    <source>
        <dbReference type="ARBA" id="ARBA00023289"/>
    </source>
</evidence>
<protein>
    <submittedName>
        <fullName evidence="10">Synaptobrevin YKT6</fullName>
    </submittedName>
</protein>
<keyword evidence="8" id="KW-0812">Transmembrane</keyword>
<dbReference type="EMBL" id="KL250578">
    <property type="protein sequence ID" value="KGB33935.1"/>
    <property type="molecule type" value="Genomic_DNA"/>
</dbReference>
<keyword evidence="6" id="KW-0636">Prenylation</keyword>
<evidence type="ECO:0000313" key="10">
    <source>
        <dbReference type="EMBL" id="KGB33935.1"/>
    </source>
</evidence>
<keyword evidence="8" id="KW-1133">Transmembrane helix</keyword>
<dbReference type="GO" id="GO:0006888">
    <property type="term" value="P:endoplasmic reticulum to Golgi vesicle-mediated transport"/>
    <property type="evidence" value="ECO:0007669"/>
    <property type="project" value="TreeGrafter"/>
</dbReference>
<organism evidence="10">
    <name type="scientific">Schistosoma haematobium</name>
    <name type="common">Blood fluke</name>
    <dbReference type="NCBI Taxonomy" id="6185"/>
    <lineage>
        <taxon>Eukaryota</taxon>
        <taxon>Metazoa</taxon>
        <taxon>Spiralia</taxon>
        <taxon>Lophotrochozoa</taxon>
        <taxon>Platyhelminthes</taxon>
        <taxon>Trematoda</taxon>
        <taxon>Digenea</taxon>
        <taxon>Strigeidida</taxon>
        <taxon>Schistosomatoidea</taxon>
        <taxon>Schistosomatidae</taxon>
        <taxon>Schistosoma</taxon>
    </lineage>
</organism>
<dbReference type="STRING" id="6185.A0A094ZHE4"/>
<evidence type="ECO:0000256" key="5">
    <source>
        <dbReference type="ARBA" id="ARBA00023288"/>
    </source>
</evidence>
<dbReference type="CDD" id="cd14824">
    <property type="entry name" value="Longin"/>
    <property type="match status" value="1"/>
</dbReference>
<dbReference type="InterPro" id="IPR011012">
    <property type="entry name" value="Longin-like_dom_sf"/>
</dbReference>
<sequence length="293" mass="33577">MKLFSLQILYKTDTSAKLLQASHELSDFGYFQRSSVREFMDFTAKVVCERTARCQRVQIKQQDYICHVYVRHDNLCGVLICDQEYPPRVAQTLLTKATEDFALQCPASTWANMTVGSDPCKKIHEYLQKYQNPTEADGLMRLQNELDETKVILAIHNYLPAAFTILETLSCQAESRSHKTDGWLTFAVFYSHRLYQVHSTLESLLSRGEKLDDLVERSEGLSLQSKMFYTTVNVTISRTSLITIISFLSLYVGVFSSVWHLFGLEDVFLINNNTTSDAGYFGFTWFSICLALR</sequence>
<evidence type="ECO:0000256" key="3">
    <source>
        <dbReference type="ARBA" id="ARBA00023136"/>
    </source>
</evidence>
<dbReference type="PROSITE" id="PS50859">
    <property type="entry name" value="LONGIN"/>
    <property type="match status" value="1"/>
</dbReference>
<dbReference type="SMART" id="SM01270">
    <property type="entry name" value="Longin"/>
    <property type="match status" value="1"/>
</dbReference>
<dbReference type="GO" id="GO:0005794">
    <property type="term" value="C:Golgi apparatus"/>
    <property type="evidence" value="ECO:0007669"/>
    <property type="project" value="TreeGrafter"/>
</dbReference>
<comment type="similarity">
    <text evidence="1">Belongs to the synaptobrevin family.</text>
</comment>
<gene>
    <name evidence="10" type="ORF">MS3_02129</name>
</gene>
<dbReference type="PANTHER" id="PTHR45806">
    <property type="entry name" value="SYNAPTOBREVIN HOMOLOG YKT6"/>
    <property type="match status" value="1"/>
</dbReference>
<evidence type="ECO:0000256" key="7">
    <source>
        <dbReference type="ARBA" id="ARBA00046278"/>
    </source>
</evidence>
<evidence type="ECO:0000256" key="1">
    <source>
        <dbReference type="ARBA" id="ARBA00008025"/>
    </source>
</evidence>
<feature type="transmembrane region" description="Helical" evidence="8">
    <location>
        <begin position="241"/>
        <end position="262"/>
    </location>
</feature>
<evidence type="ECO:0000259" key="9">
    <source>
        <dbReference type="PROSITE" id="PS50859"/>
    </source>
</evidence>
<evidence type="ECO:0000256" key="8">
    <source>
        <dbReference type="SAM" id="Phobius"/>
    </source>
</evidence>
<dbReference type="SUPFAM" id="SSF64356">
    <property type="entry name" value="SNARE-like"/>
    <property type="match status" value="1"/>
</dbReference>
<dbReference type="Gene3D" id="1.20.5.110">
    <property type="match status" value="1"/>
</dbReference>
<dbReference type="InterPro" id="IPR010908">
    <property type="entry name" value="Longin_dom"/>
</dbReference>
<dbReference type="SUPFAM" id="SSF58038">
    <property type="entry name" value="SNARE fusion complex"/>
    <property type="match status" value="1"/>
</dbReference>
<keyword evidence="4" id="KW-0564">Palmitate</keyword>
<dbReference type="GO" id="GO:0005484">
    <property type="term" value="F:SNAP receptor activity"/>
    <property type="evidence" value="ECO:0007669"/>
    <property type="project" value="TreeGrafter"/>
</dbReference>
<evidence type="ECO:0000256" key="2">
    <source>
        <dbReference type="ARBA" id="ARBA00022481"/>
    </source>
</evidence>
<evidence type="ECO:0000256" key="4">
    <source>
        <dbReference type="ARBA" id="ARBA00023139"/>
    </source>
</evidence>
<dbReference type="Pfam" id="PF13774">
    <property type="entry name" value="Longin"/>
    <property type="match status" value="1"/>
</dbReference>
<dbReference type="AlphaFoldDB" id="A0A094ZHE4"/>